<dbReference type="PANTHER" id="PTHR30578:SF0">
    <property type="entry name" value="ION-TRANSLOCATING OXIDOREDUCTASE COMPLEX SUBUNIT D"/>
    <property type="match status" value="1"/>
</dbReference>
<comment type="caution">
    <text evidence="10">The sequence shown here is derived from an EMBL/GenBank/DDBJ whole genome shotgun (WGS) entry which is preliminary data.</text>
</comment>
<keyword evidence="6" id="KW-1278">Translocase</keyword>
<keyword evidence="5 9" id="KW-0812">Transmembrane</keyword>
<keyword evidence="1" id="KW-0813">Transport</keyword>
<feature type="transmembrane region" description="Helical" evidence="9">
    <location>
        <begin position="114"/>
        <end position="133"/>
    </location>
</feature>
<organism evidence="10 11">
    <name type="scientific">Candidatus Ghiorseimicrobium undicola</name>
    <dbReference type="NCBI Taxonomy" id="1974746"/>
    <lineage>
        <taxon>Bacteria</taxon>
        <taxon>Pseudomonadati</taxon>
        <taxon>Candidatus Omnitrophota</taxon>
        <taxon>Candidatus Ghiorseimicrobium</taxon>
    </lineage>
</organism>
<feature type="transmembrane region" description="Helical" evidence="9">
    <location>
        <begin position="60"/>
        <end position="77"/>
    </location>
</feature>
<evidence type="ECO:0000256" key="1">
    <source>
        <dbReference type="ARBA" id="ARBA00022448"/>
    </source>
</evidence>
<evidence type="ECO:0000256" key="4">
    <source>
        <dbReference type="ARBA" id="ARBA00022643"/>
    </source>
</evidence>
<feature type="transmembrane region" description="Helical" evidence="9">
    <location>
        <begin position="12"/>
        <end position="29"/>
    </location>
</feature>
<keyword evidence="2" id="KW-0597">Phosphoprotein</keyword>
<evidence type="ECO:0008006" key="12">
    <source>
        <dbReference type="Google" id="ProtNLM"/>
    </source>
</evidence>
<keyword evidence="4" id="KW-0288">FMN</keyword>
<keyword evidence="8 9" id="KW-0472">Membrane</keyword>
<feature type="transmembrane region" description="Helical" evidence="9">
    <location>
        <begin position="36"/>
        <end position="54"/>
    </location>
</feature>
<dbReference type="PANTHER" id="PTHR30578">
    <property type="entry name" value="ELECTRON TRANSPORT COMPLEX PROTEIN RNFD"/>
    <property type="match status" value="1"/>
</dbReference>
<proteinExistence type="predicted"/>
<evidence type="ECO:0000256" key="9">
    <source>
        <dbReference type="SAM" id="Phobius"/>
    </source>
</evidence>
<dbReference type="GO" id="GO:0005886">
    <property type="term" value="C:plasma membrane"/>
    <property type="evidence" value="ECO:0007669"/>
    <property type="project" value="TreeGrafter"/>
</dbReference>
<evidence type="ECO:0000256" key="5">
    <source>
        <dbReference type="ARBA" id="ARBA00022692"/>
    </source>
</evidence>
<reference evidence="10 11" key="1">
    <citation type="submission" date="2017-09" db="EMBL/GenBank/DDBJ databases">
        <title>Depth-based differentiation of microbial function through sediment-hosted aquifers and enrichment of novel symbionts in the deep terrestrial subsurface.</title>
        <authorList>
            <person name="Probst A.J."/>
            <person name="Ladd B."/>
            <person name="Jarett J.K."/>
            <person name="Geller-Mcgrath D.E."/>
            <person name="Sieber C.M."/>
            <person name="Emerson J.B."/>
            <person name="Anantharaman K."/>
            <person name="Thomas B.C."/>
            <person name="Malmstrom R."/>
            <person name="Stieglmeier M."/>
            <person name="Klingl A."/>
            <person name="Woyke T."/>
            <person name="Ryan C.M."/>
            <person name="Banfield J.F."/>
        </authorList>
    </citation>
    <scope>NUCLEOTIDE SEQUENCE [LARGE SCALE GENOMIC DNA]</scope>
    <source>
        <strain evidence="10">CG11_big_fil_rev_8_21_14_0_20_42_13</strain>
    </source>
</reference>
<dbReference type="Proteomes" id="UP000229641">
    <property type="component" value="Unassembled WGS sequence"/>
</dbReference>
<sequence length="142" mass="15593">MFGYGGGCIGEVFRLGIILGGIFLIICRVSNWRLPFSYLFTVALFSFLGNKFAPAKFAPVYFQLLTGGLLFGALFMITDPVTCPFTKAGKWIGGIILGLLTVLIRAISGYVEGVMFSILMFNALTPLIDHIVLSIKYNRPKI</sequence>
<evidence type="ECO:0000313" key="11">
    <source>
        <dbReference type="Proteomes" id="UP000229641"/>
    </source>
</evidence>
<feature type="transmembrane region" description="Helical" evidence="9">
    <location>
        <begin position="89"/>
        <end position="108"/>
    </location>
</feature>
<protein>
    <recommendedName>
        <fullName evidence="12">Electron transporter RnfD</fullName>
    </recommendedName>
</protein>
<keyword evidence="3" id="KW-0285">Flavoprotein</keyword>
<keyword evidence="7 9" id="KW-1133">Transmembrane helix</keyword>
<accession>A0A2H0LYC2</accession>
<evidence type="ECO:0000256" key="6">
    <source>
        <dbReference type="ARBA" id="ARBA00022967"/>
    </source>
</evidence>
<dbReference type="AlphaFoldDB" id="A0A2H0LYC2"/>
<dbReference type="EMBL" id="PCWA01000041">
    <property type="protein sequence ID" value="PIQ89423.1"/>
    <property type="molecule type" value="Genomic_DNA"/>
</dbReference>
<evidence type="ECO:0000256" key="2">
    <source>
        <dbReference type="ARBA" id="ARBA00022553"/>
    </source>
</evidence>
<evidence type="ECO:0000256" key="3">
    <source>
        <dbReference type="ARBA" id="ARBA00022630"/>
    </source>
</evidence>
<name>A0A2H0LYC2_9BACT</name>
<dbReference type="Pfam" id="PF03116">
    <property type="entry name" value="NQR2_RnfD_RnfE"/>
    <property type="match status" value="1"/>
</dbReference>
<evidence type="ECO:0000256" key="7">
    <source>
        <dbReference type="ARBA" id="ARBA00022989"/>
    </source>
</evidence>
<evidence type="ECO:0000256" key="8">
    <source>
        <dbReference type="ARBA" id="ARBA00023136"/>
    </source>
</evidence>
<evidence type="ECO:0000313" key="10">
    <source>
        <dbReference type="EMBL" id="PIQ89423.1"/>
    </source>
</evidence>
<gene>
    <name evidence="10" type="ORF">COV72_03045</name>
</gene>
<dbReference type="GO" id="GO:0055085">
    <property type="term" value="P:transmembrane transport"/>
    <property type="evidence" value="ECO:0007669"/>
    <property type="project" value="InterPro"/>
</dbReference>
<dbReference type="InterPro" id="IPR004338">
    <property type="entry name" value="NqrB/RnfD"/>
</dbReference>